<dbReference type="EMBL" id="MVBK01000068">
    <property type="protein sequence ID" value="OOG23340.1"/>
    <property type="molecule type" value="Genomic_DNA"/>
</dbReference>
<name>A0A1V3NE49_9GAMM</name>
<feature type="transmembrane region" description="Helical" evidence="2">
    <location>
        <begin position="52"/>
        <end position="69"/>
    </location>
</feature>
<feature type="region of interest" description="Disordered" evidence="1">
    <location>
        <begin position="1"/>
        <end position="27"/>
    </location>
</feature>
<dbReference type="AlphaFoldDB" id="A0A1V3NE49"/>
<reference evidence="3 4" key="1">
    <citation type="submission" date="2017-02" db="EMBL/GenBank/DDBJ databases">
        <title>Genomic diversity within the haloalkaliphilic genus Thioalkalivibrio.</title>
        <authorList>
            <person name="Ahn A.-C."/>
            <person name="Meier-Kolthoff J."/>
            <person name="Overmars L."/>
            <person name="Richter M."/>
            <person name="Woyke T."/>
            <person name="Sorokin D.Y."/>
            <person name="Muyzer G."/>
        </authorList>
    </citation>
    <scope>NUCLEOTIDE SEQUENCE [LARGE SCALE GENOMIC DNA]</scope>
    <source>
        <strain evidence="3 4">ALJD</strain>
    </source>
</reference>
<evidence type="ECO:0000256" key="2">
    <source>
        <dbReference type="SAM" id="Phobius"/>
    </source>
</evidence>
<protein>
    <submittedName>
        <fullName evidence="3">Uncharacterized protein</fullName>
    </submittedName>
</protein>
<evidence type="ECO:0000313" key="3">
    <source>
        <dbReference type="EMBL" id="OOG23340.1"/>
    </source>
</evidence>
<evidence type="ECO:0000313" key="4">
    <source>
        <dbReference type="Proteomes" id="UP000189462"/>
    </source>
</evidence>
<proteinExistence type="predicted"/>
<dbReference type="Proteomes" id="UP000189462">
    <property type="component" value="Unassembled WGS sequence"/>
</dbReference>
<comment type="caution">
    <text evidence="3">The sequence shown here is derived from an EMBL/GenBank/DDBJ whole genome shotgun (WGS) entry which is preliminary data.</text>
</comment>
<keyword evidence="2" id="KW-0472">Membrane</keyword>
<accession>A0A1V3NE49</accession>
<evidence type="ECO:0000256" key="1">
    <source>
        <dbReference type="SAM" id="MobiDB-lite"/>
    </source>
</evidence>
<organism evidence="3 4">
    <name type="scientific">Thioalkalivibrio denitrificans</name>
    <dbReference type="NCBI Taxonomy" id="108003"/>
    <lineage>
        <taxon>Bacteria</taxon>
        <taxon>Pseudomonadati</taxon>
        <taxon>Pseudomonadota</taxon>
        <taxon>Gammaproteobacteria</taxon>
        <taxon>Chromatiales</taxon>
        <taxon>Ectothiorhodospiraceae</taxon>
        <taxon>Thioalkalivibrio</taxon>
    </lineage>
</organism>
<keyword evidence="4" id="KW-1185">Reference proteome</keyword>
<keyword evidence="2" id="KW-0812">Transmembrane</keyword>
<keyword evidence="2" id="KW-1133">Transmembrane helix</keyword>
<gene>
    <name evidence="3" type="ORF">B1C78_11690</name>
</gene>
<sequence>MRRVDRQARDGLSIDPPQRPRAQGTPKGRDIRVSFLWFLSLDKQRKELEPRAAGFETLLTLALALAFAFDFDLIPPKPPRYPPCNHPC</sequence>